<dbReference type="InterPro" id="IPR050109">
    <property type="entry name" value="HTH-type_TetR-like_transc_reg"/>
</dbReference>
<proteinExistence type="predicted"/>
<dbReference type="InterPro" id="IPR039536">
    <property type="entry name" value="TetR_C_Proteobacteria"/>
</dbReference>
<evidence type="ECO:0000256" key="1">
    <source>
        <dbReference type="ARBA" id="ARBA00023015"/>
    </source>
</evidence>
<dbReference type="InterPro" id="IPR001647">
    <property type="entry name" value="HTH_TetR"/>
</dbReference>
<organism evidence="6 7">
    <name type="scientific">Asticcacaulis excentricus</name>
    <dbReference type="NCBI Taxonomy" id="78587"/>
    <lineage>
        <taxon>Bacteria</taxon>
        <taxon>Pseudomonadati</taxon>
        <taxon>Pseudomonadota</taxon>
        <taxon>Alphaproteobacteria</taxon>
        <taxon>Caulobacterales</taxon>
        <taxon>Caulobacteraceae</taxon>
        <taxon>Asticcacaulis</taxon>
    </lineage>
</organism>
<dbReference type="Gene3D" id="1.10.10.60">
    <property type="entry name" value="Homeodomain-like"/>
    <property type="match status" value="1"/>
</dbReference>
<evidence type="ECO:0000256" key="3">
    <source>
        <dbReference type="ARBA" id="ARBA00023163"/>
    </source>
</evidence>
<dbReference type="PRINTS" id="PR00455">
    <property type="entry name" value="HTHTETR"/>
</dbReference>
<dbReference type="InterPro" id="IPR036271">
    <property type="entry name" value="Tet_transcr_reg_TetR-rel_C_sf"/>
</dbReference>
<dbReference type="SUPFAM" id="SSF48498">
    <property type="entry name" value="Tetracyclin repressor-like, C-terminal domain"/>
    <property type="match status" value="1"/>
</dbReference>
<feature type="DNA-binding region" description="H-T-H motif" evidence="4">
    <location>
        <begin position="34"/>
        <end position="53"/>
    </location>
</feature>
<dbReference type="AlphaFoldDB" id="A0A3G9G3A4"/>
<sequence length="207" mass="23376">MQELKSRPDKDARREAILDVASRIFLEEGFDAASMSAIAAKLGGSKGTLYNYFKSKEELFEAFVDRHCAIHARLIDSFEVEGGGYREALRRWARQYLRIVTADSTMRNYRVIMAVSERWPDIGRAFYENGPLRGARNAANFLAEAAQAGEFVIDDTLRAAHQFIALCQSRYQKARFLNYLPEPDEAEIEAEVDAAVAAFYAAYGRRG</sequence>
<keyword evidence="3" id="KW-0804">Transcription</keyword>
<dbReference type="FunFam" id="1.10.10.60:FF:000141">
    <property type="entry name" value="TetR family transcriptional regulator"/>
    <property type="match status" value="1"/>
</dbReference>
<dbReference type="GO" id="GO:0003700">
    <property type="term" value="F:DNA-binding transcription factor activity"/>
    <property type="evidence" value="ECO:0007669"/>
    <property type="project" value="TreeGrafter"/>
</dbReference>
<evidence type="ECO:0000313" key="7">
    <source>
        <dbReference type="Proteomes" id="UP000278756"/>
    </source>
</evidence>
<evidence type="ECO:0000256" key="4">
    <source>
        <dbReference type="PROSITE-ProRule" id="PRU00335"/>
    </source>
</evidence>
<dbReference type="RefSeq" id="WP_126420454.1">
    <property type="nucleotide sequence ID" value="NZ_AP018827.1"/>
</dbReference>
<dbReference type="Gene3D" id="1.10.357.10">
    <property type="entry name" value="Tetracycline Repressor, domain 2"/>
    <property type="match status" value="1"/>
</dbReference>
<evidence type="ECO:0000313" key="6">
    <source>
        <dbReference type="EMBL" id="BBF80231.1"/>
    </source>
</evidence>
<dbReference type="PANTHER" id="PTHR30055:SF146">
    <property type="entry name" value="HTH-TYPE TRANSCRIPTIONAL DUAL REGULATOR CECR"/>
    <property type="match status" value="1"/>
</dbReference>
<protein>
    <submittedName>
        <fullName evidence="6">Regulatory protein, TetR</fullName>
    </submittedName>
</protein>
<dbReference type="PANTHER" id="PTHR30055">
    <property type="entry name" value="HTH-TYPE TRANSCRIPTIONAL REGULATOR RUTR"/>
    <property type="match status" value="1"/>
</dbReference>
<dbReference type="PROSITE" id="PS50977">
    <property type="entry name" value="HTH_TETR_2"/>
    <property type="match status" value="1"/>
</dbReference>
<evidence type="ECO:0000259" key="5">
    <source>
        <dbReference type="PROSITE" id="PS50977"/>
    </source>
</evidence>
<dbReference type="OrthoDB" id="9816431at2"/>
<evidence type="ECO:0000256" key="2">
    <source>
        <dbReference type="ARBA" id="ARBA00023125"/>
    </source>
</evidence>
<feature type="domain" description="HTH tetR-type" evidence="5">
    <location>
        <begin position="11"/>
        <end position="71"/>
    </location>
</feature>
<name>A0A3G9G3A4_9CAUL</name>
<dbReference type="EMBL" id="AP018827">
    <property type="protein sequence ID" value="BBF80231.1"/>
    <property type="molecule type" value="Genomic_DNA"/>
</dbReference>
<gene>
    <name evidence="6" type="ORF">EM6_0809</name>
</gene>
<dbReference type="Proteomes" id="UP000278756">
    <property type="component" value="Chromosome 1"/>
</dbReference>
<dbReference type="InterPro" id="IPR009057">
    <property type="entry name" value="Homeodomain-like_sf"/>
</dbReference>
<dbReference type="GO" id="GO:0000976">
    <property type="term" value="F:transcription cis-regulatory region binding"/>
    <property type="evidence" value="ECO:0007669"/>
    <property type="project" value="TreeGrafter"/>
</dbReference>
<reference evidence="7" key="2">
    <citation type="journal article" date="2017" name="Plant Physiol. Biochem.">
        <title>Differential oxidative and antioxidative response of duckweed Lemna minor toward plant growth promoting/inhibiting bacteria.</title>
        <authorList>
            <person name="Ishizawa H."/>
            <person name="Kuroda M."/>
            <person name="Morikawa M."/>
            <person name="Ike M."/>
        </authorList>
    </citation>
    <scope>NUCLEOTIDE SEQUENCE [LARGE SCALE GENOMIC DNA]</scope>
    <source>
        <strain evidence="7">M6</strain>
    </source>
</reference>
<dbReference type="SUPFAM" id="SSF46689">
    <property type="entry name" value="Homeodomain-like"/>
    <property type="match status" value="1"/>
</dbReference>
<dbReference type="Pfam" id="PF00440">
    <property type="entry name" value="TetR_N"/>
    <property type="match status" value="1"/>
</dbReference>
<dbReference type="Pfam" id="PF14246">
    <property type="entry name" value="TetR_C_7"/>
    <property type="match status" value="1"/>
</dbReference>
<keyword evidence="2 4" id="KW-0238">DNA-binding</keyword>
<accession>A0A3G9G3A4</accession>
<reference evidence="7" key="1">
    <citation type="journal article" date="2017" name="Biotechnol. Biofuels">
        <title>Evaluation of environmental bacterial communities as a factor affecting the growth of duckweed Lemna minor.</title>
        <authorList>
            <person name="Ishizawa H."/>
            <person name="Kuroda M."/>
            <person name="Morikawa M."/>
            <person name="Ike M."/>
        </authorList>
    </citation>
    <scope>NUCLEOTIDE SEQUENCE [LARGE SCALE GENOMIC DNA]</scope>
    <source>
        <strain evidence="7">M6</strain>
    </source>
</reference>
<keyword evidence="1" id="KW-0805">Transcription regulation</keyword>